<organism evidence="2 3">
    <name type="scientific">Amycolatopsis tucumanensis</name>
    <dbReference type="NCBI Taxonomy" id="401106"/>
    <lineage>
        <taxon>Bacteria</taxon>
        <taxon>Bacillati</taxon>
        <taxon>Actinomycetota</taxon>
        <taxon>Actinomycetes</taxon>
        <taxon>Pseudonocardiales</taxon>
        <taxon>Pseudonocardiaceae</taxon>
        <taxon>Amycolatopsis</taxon>
    </lineage>
</organism>
<proteinExistence type="predicted"/>
<name>A0ABP7HL53_9PSEU</name>
<comment type="caution">
    <text evidence="2">The sequence shown here is derived from an EMBL/GenBank/DDBJ whole genome shotgun (WGS) entry which is preliminary data.</text>
</comment>
<evidence type="ECO:0000313" key="3">
    <source>
        <dbReference type="Proteomes" id="UP001501624"/>
    </source>
</evidence>
<feature type="domain" description="DUF6545" evidence="1">
    <location>
        <begin position="169"/>
        <end position="270"/>
    </location>
</feature>
<dbReference type="Proteomes" id="UP001501624">
    <property type="component" value="Unassembled WGS sequence"/>
</dbReference>
<evidence type="ECO:0000259" key="1">
    <source>
        <dbReference type="Pfam" id="PF20182"/>
    </source>
</evidence>
<sequence>MDTIDPALRAACHQHLRQLGMPVGFQLSDLLQAVADKRGRSLTLLPAPPTDGLPAGMLIATAGCDVIRFPSYTTELHRNHVISRQISHALLGHQRDLGQFTTGSFPGDGNCAHNRQAEVLTTMLLMRSTPVVTRPSQDLRAAIPRINQLLAFLERALGPAAQQLRLPELDHHHGLSGTYRKVIRIRDTQMLLAPYTHPDAPENARSEMRGRDLPVAQRSAIVEAAVLATALVRFQDRTRTPTDRRVAVPAAAPRNLPSEIEHLAMVYQALTTDHVVAAVVKNCIQV</sequence>
<protein>
    <recommendedName>
        <fullName evidence="1">DUF6545 domain-containing protein</fullName>
    </recommendedName>
</protein>
<reference evidence="3" key="1">
    <citation type="journal article" date="2019" name="Int. J. Syst. Evol. Microbiol.">
        <title>The Global Catalogue of Microorganisms (GCM) 10K type strain sequencing project: providing services to taxonomists for standard genome sequencing and annotation.</title>
        <authorList>
            <consortium name="The Broad Institute Genomics Platform"/>
            <consortium name="The Broad Institute Genome Sequencing Center for Infectious Disease"/>
            <person name="Wu L."/>
            <person name="Ma J."/>
        </authorList>
    </citation>
    <scope>NUCLEOTIDE SEQUENCE [LARGE SCALE GENOMIC DNA]</scope>
    <source>
        <strain evidence="3">JCM 17017</strain>
    </source>
</reference>
<dbReference type="InterPro" id="IPR046675">
    <property type="entry name" value="DUF6545"/>
</dbReference>
<gene>
    <name evidence="2" type="ORF">GCM10022380_05130</name>
</gene>
<dbReference type="RefSeq" id="WP_237336663.1">
    <property type="nucleotide sequence ID" value="NZ_BAABCM010000001.1"/>
</dbReference>
<dbReference type="Pfam" id="PF20182">
    <property type="entry name" value="DUF6545"/>
    <property type="match status" value="1"/>
</dbReference>
<dbReference type="EMBL" id="BAABCM010000001">
    <property type="protein sequence ID" value="GAA3791523.1"/>
    <property type="molecule type" value="Genomic_DNA"/>
</dbReference>
<accession>A0ABP7HL53</accession>
<keyword evidence="3" id="KW-1185">Reference proteome</keyword>
<evidence type="ECO:0000313" key="2">
    <source>
        <dbReference type="EMBL" id="GAA3791523.1"/>
    </source>
</evidence>